<evidence type="ECO:0000256" key="8">
    <source>
        <dbReference type="ARBA" id="ARBA00022989"/>
    </source>
</evidence>
<dbReference type="Gene3D" id="2.40.50.910">
    <property type="entry name" value="Type VII secretion system EccB, repeat 3 domain"/>
    <property type="match status" value="1"/>
</dbReference>
<dbReference type="NCBIfam" id="TIGR03919">
    <property type="entry name" value="T7SS_EccB"/>
    <property type="match status" value="1"/>
</dbReference>
<keyword evidence="5" id="KW-0547">Nucleotide-binding</keyword>
<keyword evidence="12" id="KW-1185">Reference proteome</keyword>
<dbReference type="PANTHER" id="PTHR40765">
    <property type="entry name" value="ESX-2 SECRETION SYSTEM ATPASE ECCB2"/>
    <property type="match status" value="1"/>
</dbReference>
<comment type="caution">
    <text evidence="11">The sequence shown here is derived from an EMBL/GenBank/DDBJ whole genome shotgun (WGS) entry which is preliminary data.</text>
</comment>
<gene>
    <name evidence="11" type="primary">eccB</name>
    <name evidence="11" type="ORF">ACFS2C_00305</name>
</gene>
<evidence type="ECO:0000256" key="5">
    <source>
        <dbReference type="ARBA" id="ARBA00022741"/>
    </source>
</evidence>
<evidence type="ECO:0000256" key="6">
    <source>
        <dbReference type="ARBA" id="ARBA00022801"/>
    </source>
</evidence>
<dbReference type="EMBL" id="JBHUOF010000001">
    <property type="protein sequence ID" value="MFD2797834.1"/>
    <property type="molecule type" value="Genomic_DNA"/>
</dbReference>
<evidence type="ECO:0000256" key="4">
    <source>
        <dbReference type="ARBA" id="ARBA00022692"/>
    </source>
</evidence>
<feature type="transmembrane region" description="Helical" evidence="10">
    <location>
        <begin position="43"/>
        <end position="64"/>
    </location>
</feature>
<evidence type="ECO:0000256" key="10">
    <source>
        <dbReference type="SAM" id="Phobius"/>
    </source>
</evidence>
<dbReference type="Gene3D" id="3.30.2390.20">
    <property type="entry name" value="Type VII secretion system EccB, repeat 1 domain"/>
    <property type="match status" value="1"/>
</dbReference>
<proteinExistence type="inferred from homology"/>
<dbReference type="InterPro" id="IPR042485">
    <property type="entry name" value="T7SS_EccB_R3"/>
</dbReference>
<dbReference type="Pfam" id="PF05108">
    <property type="entry name" value="T7SS_ESX1_EccB"/>
    <property type="match status" value="1"/>
</dbReference>
<name>A0ABW5W3R2_9PSEU</name>
<keyword evidence="3" id="KW-1003">Cell membrane</keyword>
<evidence type="ECO:0000313" key="11">
    <source>
        <dbReference type="EMBL" id="MFD2797834.1"/>
    </source>
</evidence>
<keyword evidence="7" id="KW-0067">ATP-binding</keyword>
<sequence length="540" mass="57611">MPSTPTTKSQVQAYQFVLRRMQSALVRKDAVMLHDPMRTHSRATIVGAVLSALAMLGFIIFGVLKPAPKAPDQGIVIGEQSGSIYVITGNPKKLIPTFNLASARLMLMAQQQQSAEGGAQAAAGGVQVAEPQVVPDEQLKDIPRGRLQGIPDGPPLLPGKDQMISANWAVCDTVKLDDTLTDEVARQKSTTETTVFAGMGDLGRELGQNEALLAEAEDGKTYLVYRQKNTQAGQGNAVRAEVDMDDSAVRTALRLQQDQVRKISLGLLNAIPAVGELSTPDIQNRGETPSSYDIEALPIGQVFYTERTDGRTYYVVLENGIQEIPEAVAEMIRYDDTVGGSEMPSVAPDRVQSVPQLSEGEQGAIPVSHYPSVVPTVVDQQVRPVSCLGWSVKGEGAERDAHTAVYVESQLPGPKDAQGNPQLVNIGSPSPDGWKVDSFYMRPGYAAVVRSATTKETFGRGSIQLISDRGIRYSIPTAATAEGLGFALGDLQPAPESIIKLLPVGASLNTQAVMRTFDSVQVDPNSGSFADDGTQATAGE</sequence>
<evidence type="ECO:0000256" key="3">
    <source>
        <dbReference type="ARBA" id="ARBA00022475"/>
    </source>
</evidence>
<dbReference type="PANTHER" id="PTHR40765:SF2">
    <property type="entry name" value="ESX-2 SECRETION SYSTEM ATPASE ECCB2"/>
    <property type="match status" value="1"/>
</dbReference>
<dbReference type="RefSeq" id="WP_377387104.1">
    <property type="nucleotide sequence ID" value="NZ_JBHSAN010000008.1"/>
</dbReference>
<keyword evidence="6" id="KW-0378">Hydrolase</keyword>
<comment type="similarity">
    <text evidence="2">Belongs to the EccB family.</text>
</comment>
<keyword evidence="8 10" id="KW-1133">Transmembrane helix</keyword>
<evidence type="ECO:0000256" key="1">
    <source>
        <dbReference type="ARBA" id="ARBA00004162"/>
    </source>
</evidence>
<keyword evidence="4 10" id="KW-0812">Transmembrane</keyword>
<accession>A0ABW5W3R2</accession>
<reference evidence="12" key="1">
    <citation type="journal article" date="2019" name="Int. J. Syst. Evol. Microbiol.">
        <title>The Global Catalogue of Microorganisms (GCM) 10K type strain sequencing project: providing services to taxonomists for standard genome sequencing and annotation.</title>
        <authorList>
            <consortium name="The Broad Institute Genomics Platform"/>
            <consortium name="The Broad Institute Genome Sequencing Center for Infectious Disease"/>
            <person name="Wu L."/>
            <person name="Ma J."/>
        </authorList>
    </citation>
    <scope>NUCLEOTIDE SEQUENCE [LARGE SCALE GENOMIC DNA]</scope>
    <source>
        <strain evidence="12">IBRC-M 10906</strain>
    </source>
</reference>
<dbReference type="InterPro" id="IPR044857">
    <property type="entry name" value="T7SS_EccB_R1"/>
</dbReference>
<evidence type="ECO:0000313" key="12">
    <source>
        <dbReference type="Proteomes" id="UP001597478"/>
    </source>
</evidence>
<evidence type="ECO:0000256" key="9">
    <source>
        <dbReference type="ARBA" id="ARBA00023136"/>
    </source>
</evidence>
<keyword evidence="9 10" id="KW-0472">Membrane</keyword>
<dbReference type="Proteomes" id="UP001597478">
    <property type="component" value="Unassembled WGS sequence"/>
</dbReference>
<dbReference type="InterPro" id="IPR007795">
    <property type="entry name" value="T7SS_EccB"/>
</dbReference>
<evidence type="ECO:0000256" key="7">
    <source>
        <dbReference type="ARBA" id="ARBA00022840"/>
    </source>
</evidence>
<protein>
    <submittedName>
        <fullName evidence="11">Type VII secretion protein EccB</fullName>
    </submittedName>
</protein>
<evidence type="ECO:0000256" key="2">
    <source>
        <dbReference type="ARBA" id="ARBA00008149"/>
    </source>
</evidence>
<comment type="subcellular location">
    <subcellularLocation>
        <location evidence="1">Cell membrane</location>
        <topology evidence="1">Single-pass membrane protein</topology>
    </subcellularLocation>
</comment>
<organism evidence="11 12">
    <name type="scientific">Prauserella oleivorans</name>
    <dbReference type="NCBI Taxonomy" id="1478153"/>
    <lineage>
        <taxon>Bacteria</taxon>
        <taxon>Bacillati</taxon>
        <taxon>Actinomycetota</taxon>
        <taxon>Actinomycetes</taxon>
        <taxon>Pseudonocardiales</taxon>
        <taxon>Pseudonocardiaceae</taxon>
        <taxon>Prauserella</taxon>
    </lineage>
</organism>